<comment type="caution">
    <text evidence="2">The sequence shown here is derived from an EMBL/GenBank/DDBJ whole genome shotgun (WGS) entry which is preliminary data.</text>
</comment>
<feature type="transmembrane region" description="Helical" evidence="1">
    <location>
        <begin position="289"/>
        <end position="308"/>
    </location>
</feature>
<dbReference type="PANTHER" id="PTHR38457:SF1">
    <property type="entry name" value="REGULATOR ABRB-RELATED"/>
    <property type="match status" value="1"/>
</dbReference>
<evidence type="ECO:0000313" key="3">
    <source>
        <dbReference type="Proteomes" id="UP000238392"/>
    </source>
</evidence>
<feature type="transmembrane region" description="Helical" evidence="1">
    <location>
        <begin position="254"/>
        <end position="277"/>
    </location>
</feature>
<gene>
    <name evidence="2" type="ORF">CLV74_113114</name>
</gene>
<dbReference type="Proteomes" id="UP000238392">
    <property type="component" value="Unassembled WGS sequence"/>
</dbReference>
<dbReference type="EMBL" id="PVTQ01000013">
    <property type="protein sequence ID" value="PRY86139.1"/>
    <property type="molecule type" value="Genomic_DNA"/>
</dbReference>
<keyword evidence="3" id="KW-1185">Reference proteome</keyword>
<feature type="transmembrane region" description="Helical" evidence="1">
    <location>
        <begin position="170"/>
        <end position="189"/>
    </location>
</feature>
<name>A0A2T0WHF2_9RHOB</name>
<dbReference type="AlphaFoldDB" id="A0A2T0WHF2"/>
<keyword evidence="1" id="KW-0812">Transmembrane</keyword>
<evidence type="ECO:0000256" key="1">
    <source>
        <dbReference type="SAM" id="Phobius"/>
    </source>
</evidence>
<dbReference type="GO" id="GO:0016020">
    <property type="term" value="C:membrane"/>
    <property type="evidence" value="ECO:0007669"/>
    <property type="project" value="InterPro"/>
</dbReference>
<dbReference type="NCBIfam" id="TIGR03082">
    <property type="entry name" value="Gneg_AbrB_dup"/>
    <property type="match status" value="1"/>
</dbReference>
<dbReference type="RefSeq" id="WP_106267063.1">
    <property type="nucleotide sequence ID" value="NZ_PVTQ01000013.1"/>
</dbReference>
<dbReference type="PANTHER" id="PTHR38457">
    <property type="entry name" value="REGULATOR ABRB-RELATED"/>
    <property type="match status" value="1"/>
</dbReference>
<organism evidence="2 3">
    <name type="scientific">Donghicola tyrosinivorans</name>
    <dbReference type="NCBI Taxonomy" id="1652492"/>
    <lineage>
        <taxon>Bacteria</taxon>
        <taxon>Pseudomonadati</taxon>
        <taxon>Pseudomonadota</taxon>
        <taxon>Alphaproteobacteria</taxon>
        <taxon>Rhodobacterales</taxon>
        <taxon>Roseobacteraceae</taxon>
        <taxon>Donghicola</taxon>
    </lineage>
</organism>
<dbReference type="Pfam" id="PF05145">
    <property type="entry name" value="AbrB"/>
    <property type="match status" value="1"/>
</dbReference>
<accession>A0A2T0WHF2</accession>
<feature type="transmembrane region" description="Helical" evidence="1">
    <location>
        <begin position="225"/>
        <end position="242"/>
    </location>
</feature>
<sequence>MNQTMHTAATLVVALGGAAVAALFHVPAGALIGALLAVAAAGAFGLKARVPMLARDMAFLLIGLSLGAGIDASVVARLPEWSLSLGGLVLSLVSTMAVSVWLLRRLYGLDHETAVLASAPGTMSNVIALASEGRGDVTTVMVLQLIRLVLLVTCVPPVAALIGVPEAAGLTPHAVMPLWAVALLIAVGLPMGRWLAALKVPTACLMTGLFLSATLHALGAMNGSAAPWLVFGAFSITGAVIGTRLNAIRLRDVLRLFSAGLVVVGTVSVVSLLFALGTRALTGLPLGEILVAFAPGGVEAMAAIGLALGYDPAYVAAHHFARIVILVGLVPLFLGRKSAVS</sequence>
<dbReference type="InterPro" id="IPR017516">
    <property type="entry name" value="AbrB_dup"/>
</dbReference>
<dbReference type="OrthoDB" id="7157734at2"/>
<evidence type="ECO:0000313" key="2">
    <source>
        <dbReference type="EMBL" id="PRY86139.1"/>
    </source>
</evidence>
<feature type="transmembrane region" description="Helical" evidence="1">
    <location>
        <begin position="145"/>
        <end position="164"/>
    </location>
</feature>
<dbReference type="GO" id="GO:0010468">
    <property type="term" value="P:regulation of gene expression"/>
    <property type="evidence" value="ECO:0007669"/>
    <property type="project" value="InterPro"/>
</dbReference>
<feature type="transmembrane region" description="Helical" evidence="1">
    <location>
        <begin position="31"/>
        <end position="50"/>
    </location>
</feature>
<feature type="transmembrane region" description="Helical" evidence="1">
    <location>
        <begin position="315"/>
        <end position="334"/>
    </location>
</feature>
<feature type="transmembrane region" description="Helical" evidence="1">
    <location>
        <begin position="196"/>
        <end position="219"/>
    </location>
</feature>
<dbReference type="InterPro" id="IPR007820">
    <property type="entry name" value="AbrB_fam"/>
</dbReference>
<keyword evidence="1" id="KW-1133">Transmembrane helix</keyword>
<protein>
    <recommendedName>
        <fullName evidence="4">Ammonia monooxygenase</fullName>
    </recommendedName>
</protein>
<evidence type="ECO:0008006" key="4">
    <source>
        <dbReference type="Google" id="ProtNLM"/>
    </source>
</evidence>
<reference evidence="2 3" key="1">
    <citation type="submission" date="2018-03" db="EMBL/GenBank/DDBJ databases">
        <title>Genomic Encyclopedia of Archaeal and Bacterial Type Strains, Phase II (KMG-II): from individual species to whole genera.</title>
        <authorList>
            <person name="Goeker M."/>
        </authorList>
    </citation>
    <scope>NUCLEOTIDE SEQUENCE [LARGE SCALE GENOMIC DNA]</scope>
    <source>
        <strain evidence="2 3">DSM 100212</strain>
    </source>
</reference>
<feature type="transmembrane region" description="Helical" evidence="1">
    <location>
        <begin position="81"/>
        <end position="103"/>
    </location>
</feature>
<proteinExistence type="predicted"/>
<dbReference type="PIRSF" id="PIRSF038991">
    <property type="entry name" value="Protein_AbrB"/>
    <property type="match status" value="1"/>
</dbReference>
<keyword evidence="1" id="KW-0472">Membrane</keyword>
<feature type="transmembrane region" description="Helical" evidence="1">
    <location>
        <begin position="57"/>
        <end position="75"/>
    </location>
</feature>